<dbReference type="SMART" id="SM00471">
    <property type="entry name" value="HDc"/>
    <property type="match status" value="1"/>
</dbReference>
<organism evidence="11 12">
    <name type="scientific">Candidatus Vogelbacteria bacterium CG10_big_fil_rev_8_21_14_0_10_51_16</name>
    <dbReference type="NCBI Taxonomy" id="1975045"/>
    <lineage>
        <taxon>Bacteria</taxon>
        <taxon>Candidatus Vogeliibacteriota</taxon>
    </lineage>
</organism>
<dbReference type="Gene3D" id="3.30.460.10">
    <property type="entry name" value="Beta Polymerase, domain 2"/>
    <property type="match status" value="1"/>
</dbReference>
<dbReference type="SUPFAM" id="SSF81891">
    <property type="entry name" value="Poly A polymerase C-terminal region-like"/>
    <property type="match status" value="1"/>
</dbReference>
<sequence>MKPNITIPSKIKAVADTLERNGYSAYFVGGCVRDLLLSREPKDWDITTNASPEQIQSLFAHTFYENEYGTVGVVIDGQDATGTENSVGSHATNPSNVSRETHSRVTREPALDQMAELSHFKSSSIDYSPDAVVSTNSVTREPGPSLNSVATDVVTREPNTTQRPTVVEVTPYRKEGSYSDKRHPDNVSFEASLEEDLSRRDFTVNALAYSVSKGQIVDLHKGQDDVLKKTLRAVGEPRKRFEEDALRMLRAVRLASELNFAIEADTQEAIVVNAHLIKEIATERITDEFSKMLMSANPAPAMQICHQLGLLKYFIPELEEGIGIEQRGEHIYDVWEHNLRSLQHAANRGWSFNVRLAALLHDVAKPATRERDTTRNIWTFHGHDVVGAKMAKRIMQRLKFSRETTEVVVKLVRYHLFFSDVDKITLSAVRRMVRNVGPELVWELMKLRACDRIGTGRPKEAPYRLRKYEAMIEEAMRAPLTVGMLKIDGARLMAVTGETPGPRLGWTLHALLEEVLDNPELNTATYLETRALELMRLKTSELEALGEKGRERKGVHEQHEIGKIRRRHKVS</sequence>
<evidence type="ECO:0000313" key="12">
    <source>
        <dbReference type="Proteomes" id="UP000228767"/>
    </source>
</evidence>
<dbReference type="GO" id="GO:0000049">
    <property type="term" value="F:tRNA binding"/>
    <property type="evidence" value="ECO:0007669"/>
    <property type="project" value="TreeGrafter"/>
</dbReference>
<keyword evidence="5" id="KW-0479">Metal-binding</keyword>
<dbReference type="GO" id="GO:0016779">
    <property type="term" value="F:nucleotidyltransferase activity"/>
    <property type="evidence" value="ECO:0007669"/>
    <property type="project" value="UniProtKB-KW"/>
</dbReference>
<feature type="region of interest" description="Disordered" evidence="9">
    <location>
        <begin position="81"/>
        <end position="103"/>
    </location>
</feature>
<evidence type="ECO:0000256" key="2">
    <source>
        <dbReference type="ARBA" id="ARBA00022679"/>
    </source>
</evidence>
<comment type="caution">
    <text evidence="11">The sequence shown here is derived from an EMBL/GenBank/DDBJ whole genome shotgun (WGS) entry which is preliminary data.</text>
</comment>
<evidence type="ECO:0000256" key="8">
    <source>
        <dbReference type="RuleBase" id="RU003953"/>
    </source>
</evidence>
<dbReference type="GO" id="GO:0008033">
    <property type="term" value="P:tRNA processing"/>
    <property type="evidence" value="ECO:0007669"/>
    <property type="project" value="UniProtKB-KW"/>
</dbReference>
<feature type="domain" description="HD" evidence="10">
    <location>
        <begin position="334"/>
        <end position="450"/>
    </location>
</feature>
<keyword evidence="7" id="KW-0460">Magnesium</keyword>
<gene>
    <name evidence="11" type="ORF">COV10_03615</name>
</gene>
<keyword evidence="6" id="KW-0547">Nucleotide-binding</keyword>
<dbReference type="InterPro" id="IPR006674">
    <property type="entry name" value="HD_domain"/>
</dbReference>
<dbReference type="InterPro" id="IPR050264">
    <property type="entry name" value="Bact_CCA-adding_enz_type3_sf"/>
</dbReference>
<keyword evidence="8" id="KW-0694">RNA-binding</keyword>
<dbReference type="NCBIfam" id="TIGR00277">
    <property type="entry name" value="HDIG"/>
    <property type="match status" value="1"/>
</dbReference>
<evidence type="ECO:0000256" key="4">
    <source>
        <dbReference type="ARBA" id="ARBA00022695"/>
    </source>
</evidence>
<evidence type="ECO:0000256" key="3">
    <source>
        <dbReference type="ARBA" id="ARBA00022694"/>
    </source>
</evidence>
<feature type="compositionally biased region" description="Polar residues" evidence="9">
    <location>
        <begin position="81"/>
        <end position="98"/>
    </location>
</feature>
<evidence type="ECO:0000313" key="11">
    <source>
        <dbReference type="EMBL" id="PIR44565.1"/>
    </source>
</evidence>
<dbReference type="InterPro" id="IPR043519">
    <property type="entry name" value="NT_sf"/>
</dbReference>
<dbReference type="Pfam" id="PF01743">
    <property type="entry name" value="PolyA_pol"/>
    <property type="match status" value="2"/>
</dbReference>
<comment type="cofactor">
    <cofactor evidence="1">
        <name>Mg(2+)</name>
        <dbReference type="ChEBI" id="CHEBI:18420"/>
    </cofactor>
</comment>
<dbReference type="GO" id="GO:0046872">
    <property type="term" value="F:metal ion binding"/>
    <property type="evidence" value="ECO:0007669"/>
    <property type="project" value="UniProtKB-KW"/>
</dbReference>
<dbReference type="GO" id="GO:0000166">
    <property type="term" value="F:nucleotide binding"/>
    <property type="evidence" value="ECO:0007669"/>
    <property type="project" value="UniProtKB-KW"/>
</dbReference>
<accession>A0A2H0RFI7</accession>
<dbReference type="PROSITE" id="PS51831">
    <property type="entry name" value="HD"/>
    <property type="match status" value="1"/>
</dbReference>
<evidence type="ECO:0000256" key="9">
    <source>
        <dbReference type="SAM" id="MobiDB-lite"/>
    </source>
</evidence>
<evidence type="ECO:0000256" key="6">
    <source>
        <dbReference type="ARBA" id="ARBA00022741"/>
    </source>
</evidence>
<evidence type="ECO:0000256" key="7">
    <source>
        <dbReference type="ARBA" id="ARBA00022842"/>
    </source>
</evidence>
<keyword evidence="3" id="KW-0819">tRNA processing</keyword>
<dbReference type="InterPro" id="IPR006675">
    <property type="entry name" value="HDIG_dom"/>
</dbReference>
<proteinExistence type="inferred from homology"/>
<dbReference type="EMBL" id="PCYI01000025">
    <property type="protein sequence ID" value="PIR44565.1"/>
    <property type="molecule type" value="Genomic_DNA"/>
</dbReference>
<dbReference type="PANTHER" id="PTHR46173">
    <property type="entry name" value="CCA TRNA NUCLEOTIDYLTRANSFERASE 1, MITOCHONDRIAL"/>
    <property type="match status" value="1"/>
</dbReference>
<dbReference type="InterPro" id="IPR032828">
    <property type="entry name" value="PolyA_RNA-bd"/>
</dbReference>
<keyword evidence="2 8" id="KW-0808">Transferase</keyword>
<dbReference type="PANTHER" id="PTHR46173:SF1">
    <property type="entry name" value="CCA TRNA NUCLEOTIDYLTRANSFERASE 1, MITOCHONDRIAL"/>
    <property type="match status" value="1"/>
</dbReference>
<evidence type="ECO:0000256" key="1">
    <source>
        <dbReference type="ARBA" id="ARBA00001946"/>
    </source>
</evidence>
<dbReference type="AlphaFoldDB" id="A0A2H0RFI7"/>
<dbReference type="InterPro" id="IPR003607">
    <property type="entry name" value="HD/PDEase_dom"/>
</dbReference>
<feature type="region of interest" description="Disordered" evidence="9">
    <location>
        <begin position="548"/>
        <end position="571"/>
    </location>
</feature>
<dbReference type="Proteomes" id="UP000228767">
    <property type="component" value="Unassembled WGS sequence"/>
</dbReference>
<dbReference type="Pfam" id="PF01966">
    <property type="entry name" value="HD"/>
    <property type="match status" value="1"/>
</dbReference>
<dbReference type="PROSITE" id="PS51257">
    <property type="entry name" value="PROKAR_LIPOPROTEIN"/>
    <property type="match status" value="1"/>
</dbReference>
<feature type="compositionally biased region" description="Basic and acidic residues" evidence="9">
    <location>
        <begin position="548"/>
        <end position="563"/>
    </location>
</feature>
<evidence type="ECO:0000256" key="5">
    <source>
        <dbReference type="ARBA" id="ARBA00022723"/>
    </source>
</evidence>
<comment type="similarity">
    <text evidence="8">Belongs to the tRNA nucleotidyltransferase/poly(A) polymerase family.</text>
</comment>
<dbReference type="SUPFAM" id="SSF81301">
    <property type="entry name" value="Nucleotidyltransferase"/>
    <property type="match status" value="2"/>
</dbReference>
<dbReference type="Pfam" id="PF12627">
    <property type="entry name" value="PolyA_pol_RNAbd"/>
    <property type="match status" value="1"/>
</dbReference>
<dbReference type="CDD" id="cd00077">
    <property type="entry name" value="HDc"/>
    <property type="match status" value="1"/>
</dbReference>
<keyword evidence="4" id="KW-0548">Nucleotidyltransferase</keyword>
<protein>
    <recommendedName>
        <fullName evidence="10">HD domain-containing protein</fullName>
    </recommendedName>
</protein>
<reference evidence="11 12" key="1">
    <citation type="submission" date="2017-09" db="EMBL/GenBank/DDBJ databases">
        <title>Depth-based differentiation of microbial function through sediment-hosted aquifers and enrichment of novel symbionts in the deep terrestrial subsurface.</title>
        <authorList>
            <person name="Probst A.J."/>
            <person name="Ladd B."/>
            <person name="Jarett J.K."/>
            <person name="Geller-Mcgrath D.E."/>
            <person name="Sieber C.M."/>
            <person name="Emerson J.B."/>
            <person name="Anantharaman K."/>
            <person name="Thomas B.C."/>
            <person name="Malmstrom R."/>
            <person name="Stieglmeier M."/>
            <person name="Klingl A."/>
            <person name="Woyke T."/>
            <person name="Ryan C.M."/>
            <person name="Banfield J.F."/>
        </authorList>
    </citation>
    <scope>NUCLEOTIDE SEQUENCE [LARGE SCALE GENOMIC DNA]</scope>
    <source>
        <strain evidence="11">CG10_big_fil_rev_8_21_14_0_10_51_16</strain>
    </source>
</reference>
<dbReference type="Gene3D" id="1.10.246.80">
    <property type="match status" value="1"/>
</dbReference>
<dbReference type="Gene3D" id="1.10.3090.10">
    <property type="entry name" value="cca-adding enzyme, domain 2"/>
    <property type="match status" value="1"/>
</dbReference>
<dbReference type="CDD" id="cd05398">
    <property type="entry name" value="NT_ClassII-CCAase"/>
    <property type="match status" value="1"/>
</dbReference>
<name>A0A2H0RFI7_9BACT</name>
<dbReference type="InterPro" id="IPR002646">
    <property type="entry name" value="PolA_pol_head_dom"/>
</dbReference>
<evidence type="ECO:0000259" key="10">
    <source>
        <dbReference type="PROSITE" id="PS51831"/>
    </source>
</evidence>